<comment type="caution">
    <text evidence="9">The sequence shown here is derived from an EMBL/GenBank/DDBJ whole genome shotgun (WGS) entry which is preliminary data.</text>
</comment>
<keyword evidence="4 7" id="KW-1133">Transmembrane helix</keyword>
<dbReference type="EMBL" id="BAABIM010000002">
    <property type="protein sequence ID" value="GAA4685696.1"/>
    <property type="molecule type" value="Genomic_DNA"/>
</dbReference>
<comment type="similarity">
    <text evidence="6">Belongs to the ABC-4 integral membrane protein family.</text>
</comment>
<evidence type="ECO:0000256" key="5">
    <source>
        <dbReference type="ARBA" id="ARBA00023136"/>
    </source>
</evidence>
<protein>
    <submittedName>
        <fullName evidence="9">FtsX-like permease family protein</fullName>
    </submittedName>
</protein>
<evidence type="ECO:0000256" key="1">
    <source>
        <dbReference type="ARBA" id="ARBA00004651"/>
    </source>
</evidence>
<feature type="transmembrane region" description="Helical" evidence="7">
    <location>
        <begin position="331"/>
        <end position="350"/>
    </location>
</feature>
<evidence type="ECO:0000256" key="3">
    <source>
        <dbReference type="ARBA" id="ARBA00022692"/>
    </source>
</evidence>
<gene>
    <name evidence="9" type="ORF">GCM10023226_24170</name>
</gene>
<keyword evidence="10" id="KW-1185">Reference proteome</keyword>
<keyword evidence="5 7" id="KW-0472">Membrane</keyword>
<dbReference type="PANTHER" id="PTHR30572">
    <property type="entry name" value="MEMBRANE COMPONENT OF TRANSPORTER-RELATED"/>
    <property type="match status" value="1"/>
</dbReference>
<feature type="domain" description="ABC3 transporter permease C-terminal" evidence="8">
    <location>
        <begin position="676"/>
        <end position="794"/>
    </location>
</feature>
<feature type="transmembrane region" description="Helical" evidence="7">
    <location>
        <begin position="407"/>
        <end position="430"/>
    </location>
</feature>
<evidence type="ECO:0000313" key="9">
    <source>
        <dbReference type="EMBL" id="GAA4685696.1"/>
    </source>
</evidence>
<keyword evidence="2" id="KW-1003">Cell membrane</keyword>
<feature type="transmembrane region" description="Helical" evidence="7">
    <location>
        <begin position="463"/>
        <end position="482"/>
    </location>
</feature>
<feature type="transmembrane region" description="Helical" evidence="7">
    <location>
        <begin position="673"/>
        <end position="697"/>
    </location>
</feature>
<evidence type="ECO:0000256" key="7">
    <source>
        <dbReference type="SAM" id="Phobius"/>
    </source>
</evidence>
<accession>A0ABP8WBT6</accession>
<comment type="subcellular location">
    <subcellularLocation>
        <location evidence="1">Cell membrane</location>
        <topology evidence="1">Multi-pass membrane protein</topology>
    </subcellularLocation>
</comment>
<dbReference type="InterPro" id="IPR003838">
    <property type="entry name" value="ABC3_permease_C"/>
</dbReference>
<evidence type="ECO:0000256" key="6">
    <source>
        <dbReference type="ARBA" id="ARBA00038076"/>
    </source>
</evidence>
<feature type="transmembrane region" description="Helical" evidence="7">
    <location>
        <begin position="718"/>
        <end position="744"/>
    </location>
</feature>
<name>A0ABP8WBT6_9ACTN</name>
<evidence type="ECO:0000313" key="10">
    <source>
        <dbReference type="Proteomes" id="UP001500621"/>
    </source>
</evidence>
<feature type="transmembrane region" description="Helical" evidence="7">
    <location>
        <begin position="381"/>
        <end position="401"/>
    </location>
</feature>
<feature type="transmembrane region" description="Helical" evidence="7">
    <location>
        <begin position="288"/>
        <end position="311"/>
    </location>
</feature>
<dbReference type="InterPro" id="IPR050250">
    <property type="entry name" value="Macrolide_Exporter_MacB"/>
</dbReference>
<feature type="transmembrane region" description="Helical" evidence="7">
    <location>
        <begin position="232"/>
        <end position="261"/>
    </location>
</feature>
<feature type="transmembrane region" description="Helical" evidence="7">
    <location>
        <begin position="764"/>
        <end position="784"/>
    </location>
</feature>
<reference evidence="10" key="1">
    <citation type="journal article" date="2019" name="Int. J. Syst. Evol. Microbiol.">
        <title>The Global Catalogue of Microorganisms (GCM) 10K type strain sequencing project: providing services to taxonomists for standard genome sequencing and annotation.</title>
        <authorList>
            <consortium name="The Broad Institute Genomics Platform"/>
            <consortium name="The Broad Institute Genome Sequencing Center for Infectious Disease"/>
            <person name="Wu L."/>
            <person name="Ma J."/>
        </authorList>
    </citation>
    <scope>NUCLEOTIDE SEQUENCE [LARGE SCALE GENOMIC DNA]</scope>
    <source>
        <strain evidence="10">JCM 18127</strain>
    </source>
</reference>
<sequence>MRTVLLASLRHHGRRYVAAGLAVVIGVTFVVVTAGISSSARHGIEQEVSAPFAGADVVLTGLGGSDVAPLLTAAEQAGAEAAVQGVALASTSRGGRVLAEETLIGFLPDAGPLRQEELLEGAWPQGPGEAVAEADAAAAVGVEPGDELVLTPSGSRQTLQVRVVGLVESAGYGQLYLPQRDLAPFVDSLGVDLVTWAGPTDPITRVAPGATVVPAEEYVAQLVVQANDGVDVLAILLLVFATIALFVSVLVIANTFAVLLAQRQREVALLRCVGATRRQVVRALRTEALALGVTAATVGLLAGTLLAHAITALVARLFPDVGLGRVSIAPAWYAGAFVVGLLVTLVAAWFPTLRSARVAPVAALRTEPAPGLGTRAGRGRVLLGVLMLIVGTALLGLAVLAQSVPAMLGGGTVFFTGVLVLGPVVVPAVVRWCGRALGVAGVPGRLATDNAVRNPRRTAATTASLLVGVTLTTAVLTGMATARSALLTELDRQHPVDALVVSGGDALDDADLARVRAVDGVTAAEPVRGVQVRVRGGGALPALAPDEAALSLARDRAVLTPAAGEVLVPWSLGVTPGSRVRVTGPGGAVTLRVVTGDGFGEAAVVAPATLTRLAGGAGAQVLAVWGSTADDVDGTALATDLADVAEAGGATSLAGIEGRAWVELQLDVVTGSVVGLLGIAVVIALLGIANTLGLSVLERARENALLRALGLTRRQLRATLAAEAVLLSVAATLIGTLIGTAFAWVGVQVMVTLAVEQTPMVLPWGQLAGVVAVAGLAGLLAGVLPARRAARTAPAAGLAVE</sequence>
<evidence type="ECO:0000256" key="4">
    <source>
        <dbReference type="ARBA" id="ARBA00022989"/>
    </source>
</evidence>
<feature type="transmembrane region" description="Helical" evidence="7">
    <location>
        <begin position="16"/>
        <end position="36"/>
    </location>
</feature>
<keyword evidence="3 7" id="KW-0812">Transmembrane</keyword>
<dbReference type="Proteomes" id="UP001500621">
    <property type="component" value="Unassembled WGS sequence"/>
</dbReference>
<evidence type="ECO:0000256" key="2">
    <source>
        <dbReference type="ARBA" id="ARBA00022475"/>
    </source>
</evidence>
<organism evidence="9 10">
    <name type="scientific">Nocardioides nanhaiensis</name>
    <dbReference type="NCBI Taxonomy" id="1476871"/>
    <lineage>
        <taxon>Bacteria</taxon>
        <taxon>Bacillati</taxon>
        <taxon>Actinomycetota</taxon>
        <taxon>Actinomycetes</taxon>
        <taxon>Propionibacteriales</taxon>
        <taxon>Nocardioidaceae</taxon>
        <taxon>Nocardioides</taxon>
    </lineage>
</organism>
<evidence type="ECO:0000259" key="8">
    <source>
        <dbReference type="Pfam" id="PF02687"/>
    </source>
</evidence>
<dbReference type="PANTHER" id="PTHR30572:SF4">
    <property type="entry name" value="ABC TRANSPORTER PERMEASE YTRF"/>
    <property type="match status" value="1"/>
</dbReference>
<dbReference type="RefSeq" id="WP_345266096.1">
    <property type="nucleotide sequence ID" value="NZ_BAABIM010000002.1"/>
</dbReference>
<feature type="domain" description="ABC3 transporter permease C-terminal" evidence="8">
    <location>
        <begin position="239"/>
        <end position="358"/>
    </location>
</feature>
<proteinExistence type="inferred from homology"/>
<dbReference type="Pfam" id="PF02687">
    <property type="entry name" value="FtsX"/>
    <property type="match status" value="2"/>
</dbReference>